<accession>A0A2V1D2L3</accession>
<evidence type="ECO:0000313" key="2">
    <source>
        <dbReference type="Proteomes" id="UP000244855"/>
    </source>
</evidence>
<gene>
    <name evidence="1" type="ORF">DM02DRAFT_663082</name>
</gene>
<evidence type="ECO:0000313" key="1">
    <source>
        <dbReference type="EMBL" id="PVH92280.1"/>
    </source>
</evidence>
<proteinExistence type="predicted"/>
<reference evidence="1 2" key="1">
    <citation type="journal article" date="2018" name="Sci. Rep.">
        <title>Comparative genomics provides insights into the lifestyle and reveals functional heterogeneity of dark septate endophytic fungi.</title>
        <authorList>
            <person name="Knapp D.G."/>
            <person name="Nemeth J.B."/>
            <person name="Barry K."/>
            <person name="Hainaut M."/>
            <person name="Henrissat B."/>
            <person name="Johnson J."/>
            <person name="Kuo A."/>
            <person name="Lim J.H.P."/>
            <person name="Lipzen A."/>
            <person name="Nolan M."/>
            <person name="Ohm R.A."/>
            <person name="Tamas L."/>
            <person name="Grigoriev I.V."/>
            <person name="Spatafora J.W."/>
            <person name="Nagy L.G."/>
            <person name="Kovacs G.M."/>
        </authorList>
    </citation>
    <scope>NUCLEOTIDE SEQUENCE [LARGE SCALE GENOMIC DNA]</scope>
    <source>
        <strain evidence="1 2">DSE2036</strain>
    </source>
</reference>
<protein>
    <submittedName>
        <fullName evidence="1">Uncharacterized protein</fullName>
    </submittedName>
</protein>
<keyword evidence="2" id="KW-1185">Reference proteome</keyword>
<dbReference type="Proteomes" id="UP000244855">
    <property type="component" value="Unassembled WGS sequence"/>
</dbReference>
<dbReference type="EMBL" id="KZ805698">
    <property type="protein sequence ID" value="PVH92280.1"/>
    <property type="molecule type" value="Genomic_DNA"/>
</dbReference>
<dbReference type="STRING" id="97972.A0A2V1D2L3"/>
<sequence>MRTCGSSDGEEDSYCLVAISETIIVLGRALANVSVLGAEGLFPKRSGFELTYEKQANLRHLAELNEEGSLIMGQIKYCLDVDRDLSLNGRADAGEEAGEVRLQILLELFTGRDAPAIATRTTAICLNGICVFQQVLVEPSLDRAVIGRTHILPGRIQYKKKSYDRVEDRTLLLDSEQDFLKSAEIAKYGPKLGNSTLIIKESSAALQCLLELGPSTGGAMHSILVAPGRLATLLSSRRGLIHCQAAVNSWRHSTLGTSKKCKRIELGNQNEVKQARTQPASFAIGDKTFDVLRFSSQYSALLSLASAAYLDPSCVVYIAKDECLDCCVRAVVEANRPEKKRVGIFFMPKC</sequence>
<dbReference type="OrthoDB" id="3344043at2759"/>
<name>A0A2V1D2L3_9PLEO</name>
<organism evidence="1 2">
    <name type="scientific">Periconia macrospinosa</name>
    <dbReference type="NCBI Taxonomy" id="97972"/>
    <lineage>
        <taxon>Eukaryota</taxon>
        <taxon>Fungi</taxon>
        <taxon>Dikarya</taxon>
        <taxon>Ascomycota</taxon>
        <taxon>Pezizomycotina</taxon>
        <taxon>Dothideomycetes</taxon>
        <taxon>Pleosporomycetidae</taxon>
        <taxon>Pleosporales</taxon>
        <taxon>Massarineae</taxon>
        <taxon>Periconiaceae</taxon>
        <taxon>Periconia</taxon>
    </lineage>
</organism>
<dbReference type="AlphaFoldDB" id="A0A2V1D2L3"/>